<keyword evidence="1" id="KW-0472">Membrane</keyword>
<dbReference type="EMBL" id="VSRR010038637">
    <property type="protein sequence ID" value="MPC74288.1"/>
    <property type="molecule type" value="Genomic_DNA"/>
</dbReference>
<dbReference type="AlphaFoldDB" id="A0A5B7I011"/>
<keyword evidence="1" id="KW-1133">Transmembrane helix</keyword>
<keyword evidence="3" id="KW-1185">Reference proteome</keyword>
<name>A0A5B7I011_PORTR</name>
<dbReference type="Proteomes" id="UP000324222">
    <property type="component" value="Unassembled WGS sequence"/>
</dbReference>
<gene>
    <name evidence="2" type="ORF">E2C01_068645</name>
</gene>
<protein>
    <submittedName>
        <fullName evidence="2">Uncharacterized protein</fullName>
    </submittedName>
</protein>
<evidence type="ECO:0000313" key="3">
    <source>
        <dbReference type="Proteomes" id="UP000324222"/>
    </source>
</evidence>
<feature type="transmembrane region" description="Helical" evidence="1">
    <location>
        <begin position="58"/>
        <end position="80"/>
    </location>
</feature>
<reference evidence="2 3" key="1">
    <citation type="submission" date="2019-05" db="EMBL/GenBank/DDBJ databases">
        <title>Another draft genome of Portunus trituberculatus and its Hox gene families provides insights of decapod evolution.</title>
        <authorList>
            <person name="Jeong J.-H."/>
            <person name="Song I."/>
            <person name="Kim S."/>
            <person name="Choi T."/>
            <person name="Kim D."/>
            <person name="Ryu S."/>
            <person name="Kim W."/>
        </authorList>
    </citation>
    <scope>NUCLEOTIDE SEQUENCE [LARGE SCALE GENOMIC DNA]</scope>
    <source>
        <tissue evidence="2">Muscle</tissue>
    </source>
</reference>
<keyword evidence="1" id="KW-0812">Transmembrane</keyword>
<proteinExistence type="predicted"/>
<accession>A0A5B7I011</accession>
<comment type="caution">
    <text evidence="2">The sequence shown here is derived from an EMBL/GenBank/DDBJ whole genome shotgun (WGS) entry which is preliminary data.</text>
</comment>
<evidence type="ECO:0000313" key="2">
    <source>
        <dbReference type="EMBL" id="MPC74288.1"/>
    </source>
</evidence>
<organism evidence="2 3">
    <name type="scientific">Portunus trituberculatus</name>
    <name type="common">Swimming crab</name>
    <name type="synonym">Neptunus trituberculatus</name>
    <dbReference type="NCBI Taxonomy" id="210409"/>
    <lineage>
        <taxon>Eukaryota</taxon>
        <taxon>Metazoa</taxon>
        <taxon>Ecdysozoa</taxon>
        <taxon>Arthropoda</taxon>
        <taxon>Crustacea</taxon>
        <taxon>Multicrustacea</taxon>
        <taxon>Malacostraca</taxon>
        <taxon>Eumalacostraca</taxon>
        <taxon>Eucarida</taxon>
        <taxon>Decapoda</taxon>
        <taxon>Pleocyemata</taxon>
        <taxon>Brachyura</taxon>
        <taxon>Eubrachyura</taxon>
        <taxon>Portunoidea</taxon>
        <taxon>Portunidae</taxon>
        <taxon>Portuninae</taxon>
        <taxon>Portunus</taxon>
    </lineage>
</organism>
<sequence length="82" mass="9281">MDKINTLSTSTGNLLRRTLVKQQTRVHKCVQAGRMSNSPCLTTECLDVLHHTTKEADLVPGVLVMMMMMMIMMVMVMMMMTC</sequence>
<evidence type="ECO:0000256" key="1">
    <source>
        <dbReference type="SAM" id="Phobius"/>
    </source>
</evidence>